<evidence type="ECO:0000313" key="1">
    <source>
        <dbReference type="EMBL" id="JAD23267.1"/>
    </source>
</evidence>
<sequence>MLHASDSTPDPITAVITCATAVHKLPLRTMPPCFG</sequence>
<accession>A0A0A8YL71</accession>
<protein>
    <submittedName>
        <fullName evidence="1">Uncharacterized protein</fullName>
    </submittedName>
</protein>
<reference evidence="1" key="2">
    <citation type="journal article" date="2015" name="Data Brief">
        <title>Shoot transcriptome of the giant reed, Arundo donax.</title>
        <authorList>
            <person name="Barrero R.A."/>
            <person name="Guerrero F.D."/>
            <person name="Moolhuijzen P."/>
            <person name="Goolsby J.A."/>
            <person name="Tidwell J."/>
            <person name="Bellgard S.E."/>
            <person name="Bellgard M.I."/>
        </authorList>
    </citation>
    <scope>NUCLEOTIDE SEQUENCE</scope>
    <source>
        <tissue evidence="1">Shoot tissue taken approximately 20 cm above the soil surface</tissue>
    </source>
</reference>
<proteinExistence type="predicted"/>
<reference evidence="1" key="1">
    <citation type="submission" date="2014-09" db="EMBL/GenBank/DDBJ databases">
        <authorList>
            <person name="Magalhaes I.L.F."/>
            <person name="Oliveira U."/>
            <person name="Santos F.R."/>
            <person name="Vidigal T.H.D.A."/>
            <person name="Brescovit A.D."/>
            <person name="Santos A.J."/>
        </authorList>
    </citation>
    <scope>NUCLEOTIDE SEQUENCE</scope>
    <source>
        <tissue evidence="1">Shoot tissue taken approximately 20 cm above the soil surface</tissue>
    </source>
</reference>
<name>A0A0A8YL71_ARUDO</name>
<dbReference type="AlphaFoldDB" id="A0A0A8YL71"/>
<dbReference type="EMBL" id="GBRH01274628">
    <property type="protein sequence ID" value="JAD23267.1"/>
    <property type="molecule type" value="Transcribed_RNA"/>
</dbReference>
<organism evidence="1">
    <name type="scientific">Arundo donax</name>
    <name type="common">Giant reed</name>
    <name type="synonym">Donax arundinaceus</name>
    <dbReference type="NCBI Taxonomy" id="35708"/>
    <lineage>
        <taxon>Eukaryota</taxon>
        <taxon>Viridiplantae</taxon>
        <taxon>Streptophyta</taxon>
        <taxon>Embryophyta</taxon>
        <taxon>Tracheophyta</taxon>
        <taxon>Spermatophyta</taxon>
        <taxon>Magnoliopsida</taxon>
        <taxon>Liliopsida</taxon>
        <taxon>Poales</taxon>
        <taxon>Poaceae</taxon>
        <taxon>PACMAD clade</taxon>
        <taxon>Arundinoideae</taxon>
        <taxon>Arundineae</taxon>
        <taxon>Arundo</taxon>
    </lineage>
</organism>